<dbReference type="AlphaFoldDB" id="A0A835ZFU0"/>
<proteinExistence type="predicted"/>
<organism evidence="1 2">
    <name type="scientific">Tribonema minus</name>
    <dbReference type="NCBI Taxonomy" id="303371"/>
    <lineage>
        <taxon>Eukaryota</taxon>
        <taxon>Sar</taxon>
        <taxon>Stramenopiles</taxon>
        <taxon>Ochrophyta</taxon>
        <taxon>PX clade</taxon>
        <taxon>Xanthophyceae</taxon>
        <taxon>Tribonematales</taxon>
        <taxon>Tribonemataceae</taxon>
        <taxon>Tribonema</taxon>
    </lineage>
</organism>
<name>A0A835ZFU0_9STRA</name>
<dbReference type="Proteomes" id="UP000664859">
    <property type="component" value="Unassembled WGS sequence"/>
</dbReference>
<evidence type="ECO:0000313" key="2">
    <source>
        <dbReference type="Proteomes" id="UP000664859"/>
    </source>
</evidence>
<protein>
    <submittedName>
        <fullName evidence="1">Uncharacterized protein</fullName>
    </submittedName>
</protein>
<keyword evidence="2" id="KW-1185">Reference proteome</keyword>
<accession>A0A835ZFU0</accession>
<sequence length="135" mass="14486">MGGAGVLLLGQEERKYLEIHLLAYMGVGFVREQEVQRTAMRLLTHGKNGLSRAMTPDQGASRWHAVIAAANESLLLSCVAGGKVLCDASHVNEAQPYIDCARALVSHCGEAPVLSLMLAYLNLAFMLVAVEDYAG</sequence>
<evidence type="ECO:0000313" key="1">
    <source>
        <dbReference type="EMBL" id="KAG5192915.1"/>
    </source>
</evidence>
<gene>
    <name evidence="1" type="ORF">JKP88DRAFT_272220</name>
</gene>
<dbReference type="EMBL" id="JAFCMP010000001">
    <property type="protein sequence ID" value="KAG5192915.1"/>
    <property type="molecule type" value="Genomic_DNA"/>
</dbReference>
<comment type="caution">
    <text evidence="1">The sequence shown here is derived from an EMBL/GenBank/DDBJ whole genome shotgun (WGS) entry which is preliminary data.</text>
</comment>
<reference evidence="1" key="1">
    <citation type="submission" date="2021-02" db="EMBL/GenBank/DDBJ databases">
        <title>First Annotated Genome of the Yellow-green Alga Tribonema minus.</title>
        <authorList>
            <person name="Mahan K.M."/>
        </authorList>
    </citation>
    <scope>NUCLEOTIDE SEQUENCE</scope>
    <source>
        <strain evidence="1">UTEX B ZZ1240</strain>
    </source>
</reference>